<name>A0A2T7BPA3_9BACT</name>
<organism evidence="1 2">
    <name type="scientific">Chitinophaga parva</name>
    <dbReference type="NCBI Taxonomy" id="2169414"/>
    <lineage>
        <taxon>Bacteria</taxon>
        <taxon>Pseudomonadati</taxon>
        <taxon>Bacteroidota</taxon>
        <taxon>Chitinophagia</taxon>
        <taxon>Chitinophagales</taxon>
        <taxon>Chitinophagaceae</taxon>
        <taxon>Chitinophaga</taxon>
    </lineage>
</organism>
<keyword evidence="2" id="KW-1185">Reference proteome</keyword>
<evidence type="ECO:0000313" key="1">
    <source>
        <dbReference type="EMBL" id="PUZ29508.1"/>
    </source>
</evidence>
<dbReference type="Proteomes" id="UP000244450">
    <property type="component" value="Unassembled WGS sequence"/>
</dbReference>
<evidence type="ECO:0000313" key="2">
    <source>
        <dbReference type="Proteomes" id="UP000244450"/>
    </source>
</evidence>
<dbReference type="AlphaFoldDB" id="A0A2T7BPA3"/>
<proteinExistence type="predicted"/>
<dbReference type="EMBL" id="QCYK01000001">
    <property type="protein sequence ID" value="PUZ29508.1"/>
    <property type="molecule type" value="Genomic_DNA"/>
</dbReference>
<accession>A0A2T7BPA3</accession>
<reference evidence="1 2" key="1">
    <citation type="submission" date="2018-04" db="EMBL/GenBank/DDBJ databases">
        <title>Chitinophaga fuyangensis sp. nov., isolated from soil in a chemical factory.</title>
        <authorList>
            <person name="Chen K."/>
        </authorList>
    </citation>
    <scope>NUCLEOTIDE SEQUENCE [LARGE SCALE GENOMIC DNA]</scope>
    <source>
        <strain evidence="1 2">LY-1</strain>
    </source>
</reference>
<sequence>MADKILSDADLEALRQLQEKSKAAYRELQRFRIEVYPYMSFEERVEFWAGEMERSLHWGEEEEEEAGEDAPLDTSFFDQSWYDECIGFDKEFDKILVRVAPLLGLDLEALPIRRKR</sequence>
<dbReference type="RefSeq" id="WP_108686145.1">
    <property type="nucleotide sequence ID" value="NZ_QCYK01000001.1"/>
</dbReference>
<gene>
    <name evidence="1" type="ORF">DCC81_08680</name>
</gene>
<protein>
    <submittedName>
        <fullName evidence="1">Uncharacterized protein</fullName>
    </submittedName>
</protein>
<dbReference type="OrthoDB" id="9907630at2"/>
<comment type="caution">
    <text evidence="1">The sequence shown here is derived from an EMBL/GenBank/DDBJ whole genome shotgun (WGS) entry which is preliminary data.</text>
</comment>